<dbReference type="VEuPathDB" id="FungiDB:CJJ07_001550"/>
<dbReference type="Proteomes" id="UP000037122">
    <property type="component" value="Unassembled WGS sequence"/>
</dbReference>
<dbReference type="Pfam" id="PF17235">
    <property type="entry name" value="STD1"/>
    <property type="match status" value="1"/>
</dbReference>
<dbReference type="VEuPathDB" id="FungiDB:B9J08_000972"/>
<evidence type="ECO:0000313" key="2">
    <source>
        <dbReference type="Proteomes" id="UP000037122"/>
    </source>
</evidence>
<comment type="caution">
    <text evidence="1">The sequence shown here is derived from an EMBL/GenBank/DDBJ whole genome shotgun (WGS) entry which is preliminary data.</text>
</comment>
<protein>
    <submittedName>
        <fullName evidence="1">Uncharacterized protein</fullName>
    </submittedName>
</protein>
<dbReference type="VEuPathDB" id="FungiDB:CJJ09_002932"/>
<dbReference type="AlphaFoldDB" id="A0A0L0P191"/>
<sequence length="343" mass="39162">MFGLPARKSSQSSLPPSQFRDLARNAIYQQLPVHTLGKNSAASIRSAPSQFKQLHNSHSLYRLLALSVFSWGKRSVRSAPSIYSSSTATIPEDTEQTTTTVEQLINDIALHESLAREEYLQAKNEQQQYFESEDEQEMYKISLGSELQYQNVPESLVDWNLNVTRCKLMLSHMPKVSSSPDITYSDQQLPQLVGDLAQICQIILLQPHISDKELIYTLYSSNLYTEHNLDSLFKKSVAEISVKQSRLLQINQPKRQLPSPPITQGDQTHLTFQYKEIAVRNYLVNLAAAATTAYEYKVKSDNLKKELKLQQVNGEKKKLTKDAKKRLWDEVRLDVFRRAGLEE</sequence>
<dbReference type="VEuPathDB" id="FungiDB:CJI97_000991"/>
<organism evidence="1 2">
    <name type="scientific">Candidozyma auris</name>
    <name type="common">Yeast</name>
    <name type="synonym">Candida auris</name>
    <dbReference type="NCBI Taxonomy" id="498019"/>
    <lineage>
        <taxon>Eukaryota</taxon>
        <taxon>Fungi</taxon>
        <taxon>Dikarya</taxon>
        <taxon>Ascomycota</taxon>
        <taxon>Saccharomycotina</taxon>
        <taxon>Pichiomycetes</taxon>
        <taxon>Metschnikowiaceae</taxon>
        <taxon>Candidozyma</taxon>
    </lineage>
</organism>
<proteinExistence type="predicted"/>
<gene>
    <name evidence="1" type="ORF">QG37_02980</name>
</gene>
<dbReference type="VEuPathDB" id="FungiDB:QG37_02980"/>
<dbReference type="VEuPathDB" id="FungiDB:CJI96_0001358"/>
<evidence type="ECO:0000313" key="1">
    <source>
        <dbReference type="EMBL" id="KNE00035.1"/>
    </source>
</evidence>
<dbReference type="EMBL" id="LGST01000020">
    <property type="protein sequence ID" value="KNE00035.1"/>
    <property type="molecule type" value="Genomic_DNA"/>
</dbReference>
<reference evidence="2" key="1">
    <citation type="journal article" date="2015" name="BMC Genomics">
        <title>Draft genome of a commonly misdiagnosed multidrug resistant pathogen Candida auris.</title>
        <authorList>
            <person name="Chatterjee S."/>
            <person name="Alampalli S.V."/>
            <person name="Nageshan R.K."/>
            <person name="Chettiar S.T."/>
            <person name="Joshi S."/>
            <person name="Tatu U.S."/>
        </authorList>
    </citation>
    <scope>NUCLEOTIDE SEQUENCE [LARGE SCALE GENOMIC DNA]</scope>
    <source>
        <strain evidence="2">6684</strain>
    </source>
</reference>
<name>A0A0L0P191_CANAR</name>
<accession>A0A0L0P191</accession>
<dbReference type="InterPro" id="IPR035189">
    <property type="entry name" value="Std1/Mth1"/>
</dbReference>